<dbReference type="GO" id="GO:0003824">
    <property type="term" value="F:catalytic activity"/>
    <property type="evidence" value="ECO:0007669"/>
    <property type="project" value="InterPro"/>
</dbReference>
<proteinExistence type="predicted"/>
<gene>
    <name evidence="2" type="ORF">SHALO_2473</name>
</gene>
<dbReference type="KEGG" id="shal:SHALO_2473"/>
<dbReference type="Pfam" id="PF03473">
    <property type="entry name" value="MOSC"/>
    <property type="match status" value="1"/>
</dbReference>
<dbReference type="AlphaFoldDB" id="A0A1D7TML4"/>
<dbReference type="PROSITE" id="PS51340">
    <property type="entry name" value="MOSC"/>
    <property type="match status" value="1"/>
</dbReference>
<dbReference type="RefSeq" id="WP_069478789.1">
    <property type="nucleotide sequence ID" value="NZ_CP017111.1"/>
</dbReference>
<accession>A0A1D7TML4</accession>
<evidence type="ECO:0000313" key="2">
    <source>
        <dbReference type="EMBL" id="AOO66232.1"/>
    </source>
</evidence>
<keyword evidence="3" id="KW-1185">Reference proteome</keyword>
<dbReference type="SUPFAM" id="SSF50800">
    <property type="entry name" value="PK beta-barrel domain-like"/>
    <property type="match status" value="1"/>
</dbReference>
<name>A0A1D7TML4_9BACT</name>
<dbReference type="GO" id="GO:0030151">
    <property type="term" value="F:molybdenum ion binding"/>
    <property type="evidence" value="ECO:0007669"/>
    <property type="project" value="InterPro"/>
</dbReference>
<dbReference type="InterPro" id="IPR005302">
    <property type="entry name" value="MoCF_Sase_C"/>
</dbReference>
<protein>
    <recommendedName>
        <fullName evidence="1">MOSC domain-containing protein</fullName>
    </recommendedName>
</protein>
<organism evidence="2 3">
    <name type="scientific">Sulfurospirillum halorespirans DSM 13726</name>
    <dbReference type="NCBI Taxonomy" id="1193502"/>
    <lineage>
        <taxon>Bacteria</taxon>
        <taxon>Pseudomonadati</taxon>
        <taxon>Campylobacterota</taxon>
        <taxon>Epsilonproteobacteria</taxon>
        <taxon>Campylobacterales</taxon>
        <taxon>Sulfurospirillaceae</taxon>
        <taxon>Sulfurospirillum</taxon>
    </lineage>
</organism>
<feature type="domain" description="MOSC" evidence="1">
    <location>
        <begin position="20"/>
        <end position="144"/>
    </location>
</feature>
<dbReference type="STRING" id="1193502.SHALO_2473"/>
<dbReference type="Proteomes" id="UP000094609">
    <property type="component" value="Chromosome"/>
</dbReference>
<evidence type="ECO:0000259" key="1">
    <source>
        <dbReference type="PROSITE" id="PS51340"/>
    </source>
</evidence>
<dbReference type="GO" id="GO:0030170">
    <property type="term" value="F:pyridoxal phosphate binding"/>
    <property type="evidence" value="ECO:0007669"/>
    <property type="project" value="InterPro"/>
</dbReference>
<dbReference type="EMBL" id="CP017111">
    <property type="protein sequence ID" value="AOO66232.1"/>
    <property type="molecule type" value="Genomic_DNA"/>
</dbReference>
<dbReference type="PATRIC" id="fig|1193502.14.peg.2506"/>
<reference evidence="3" key="1">
    <citation type="submission" date="2016-08" db="EMBL/GenBank/DDBJ databases">
        <title>Complete genome sequence of the organohalide-respiring Epsilonproteobacterium Sulfurospirillum halorespirans.</title>
        <authorList>
            <person name="Goris T."/>
            <person name="Zimmermann J."/>
            <person name="Schenz B."/>
            <person name="Lemos M."/>
            <person name="Hackermueller J."/>
            <person name="Diekert G."/>
        </authorList>
    </citation>
    <scope>NUCLEOTIDE SEQUENCE [LARGE SCALE GENOMIC DNA]</scope>
    <source>
        <strain>DSM 13726</strain>
        <strain evidence="3">PCE-M2</strain>
    </source>
</reference>
<dbReference type="Gene3D" id="2.40.33.20">
    <property type="entry name" value="PK beta-barrel domain-like"/>
    <property type="match status" value="1"/>
</dbReference>
<dbReference type="InterPro" id="IPR011037">
    <property type="entry name" value="Pyrv_Knase-like_insert_dom_sf"/>
</dbReference>
<evidence type="ECO:0000313" key="3">
    <source>
        <dbReference type="Proteomes" id="UP000094609"/>
    </source>
</evidence>
<sequence>MLHLIELFSAPNEFKGPIRPRVKHLELLEGHGIKNDKFAGKNVERSVMIVGSIAYDIAQQHGIELEQGSLGENILLSFDPHELSLGKMIQIGDAKLQITEKCSICTHLSAFDTTLPTLICEHRGMYCKIIQSGIVTKKSNVVLL</sequence>